<dbReference type="InterPro" id="IPR008979">
    <property type="entry name" value="Galactose-bd-like_sf"/>
</dbReference>
<reference evidence="4 5" key="1">
    <citation type="submission" date="2018-04" db="EMBL/GenBank/DDBJ databases">
        <title>Genomic Encyclopedia of Type Strains, Phase III (KMG-III): the genomes of soil and plant-associated and newly described type strains.</title>
        <authorList>
            <person name="Whitman W."/>
        </authorList>
    </citation>
    <scope>NUCLEOTIDE SEQUENCE [LARGE SCALE GENOMIC DNA]</scope>
    <source>
        <strain evidence="4 5">MA101b</strain>
    </source>
</reference>
<dbReference type="EMBL" id="QAOG01000001">
    <property type="protein sequence ID" value="PTQ62613.1"/>
    <property type="molecule type" value="Genomic_DNA"/>
</dbReference>
<keyword evidence="1" id="KW-0378">Hydrolase</keyword>
<dbReference type="Gene3D" id="1.10.3020.10">
    <property type="entry name" value="alpha-amino acid ester hydrolase ( Helical cap domain)"/>
    <property type="match status" value="1"/>
</dbReference>
<evidence type="ECO:0000313" key="4">
    <source>
        <dbReference type="EMBL" id="PTQ62613.1"/>
    </source>
</evidence>
<gene>
    <name evidence="4" type="ORF">C8J26_0895</name>
</gene>
<dbReference type="PANTHER" id="PTHR43056:SF10">
    <property type="entry name" value="COCE_NOND FAMILY, PUTATIVE (AFU_ORTHOLOGUE AFUA_7G00600)-RELATED"/>
    <property type="match status" value="1"/>
</dbReference>
<proteinExistence type="predicted"/>
<dbReference type="InterPro" id="IPR050585">
    <property type="entry name" value="Xaa-Pro_dipeptidyl-ppase/CocE"/>
</dbReference>
<dbReference type="Pfam" id="PF02129">
    <property type="entry name" value="Peptidase_S15"/>
    <property type="match status" value="1"/>
</dbReference>
<dbReference type="InterPro" id="IPR005674">
    <property type="entry name" value="CocE/Ser_esterase"/>
</dbReference>
<organism evidence="4 5">
    <name type="scientific">Sphingomonas aurantiaca</name>
    <dbReference type="NCBI Taxonomy" id="185949"/>
    <lineage>
        <taxon>Bacteria</taxon>
        <taxon>Pseudomonadati</taxon>
        <taxon>Pseudomonadota</taxon>
        <taxon>Alphaproteobacteria</taxon>
        <taxon>Sphingomonadales</taxon>
        <taxon>Sphingomonadaceae</taxon>
        <taxon>Sphingomonas</taxon>
    </lineage>
</organism>
<protein>
    <recommendedName>
        <fullName evidence="3">Xaa-Pro dipeptidyl-peptidase C-terminal domain-containing protein</fullName>
    </recommendedName>
</protein>
<dbReference type="SMART" id="SM00939">
    <property type="entry name" value="PepX_C"/>
    <property type="match status" value="1"/>
</dbReference>
<accession>A0A2T5GTG6</accession>
<keyword evidence="2" id="KW-0732">Signal</keyword>
<dbReference type="AlphaFoldDB" id="A0A2T5GTG6"/>
<dbReference type="InterPro" id="IPR013736">
    <property type="entry name" value="Xaa-Pro_dipept_C"/>
</dbReference>
<dbReference type="Gene3D" id="2.60.120.260">
    <property type="entry name" value="Galactose-binding domain-like"/>
    <property type="match status" value="1"/>
</dbReference>
<dbReference type="NCBIfam" id="TIGR00976">
    <property type="entry name" value="CocE_NonD"/>
    <property type="match status" value="1"/>
</dbReference>
<feature type="domain" description="Xaa-Pro dipeptidyl-peptidase C-terminal" evidence="3">
    <location>
        <begin position="351"/>
        <end position="616"/>
    </location>
</feature>
<dbReference type="SUPFAM" id="SSF53474">
    <property type="entry name" value="alpha/beta-Hydrolases"/>
    <property type="match status" value="1"/>
</dbReference>
<dbReference type="Proteomes" id="UP000244189">
    <property type="component" value="Unassembled WGS sequence"/>
</dbReference>
<evidence type="ECO:0000256" key="1">
    <source>
        <dbReference type="ARBA" id="ARBA00022801"/>
    </source>
</evidence>
<feature type="chain" id="PRO_5015406488" description="Xaa-Pro dipeptidyl-peptidase C-terminal domain-containing protein" evidence="2">
    <location>
        <begin position="25"/>
        <end position="621"/>
    </location>
</feature>
<feature type="signal peptide" evidence="2">
    <location>
        <begin position="1"/>
        <end position="24"/>
    </location>
</feature>
<keyword evidence="5" id="KW-1185">Reference proteome</keyword>
<evidence type="ECO:0000313" key="5">
    <source>
        <dbReference type="Proteomes" id="UP000244189"/>
    </source>
</evidence>
<dbReference type="PANTHER" id="PTHR43056">
    <property type="entry name" value="PEPTIDASE S9 PROLYL OLIGOPEPTIDASE"/>
    <property type="match status" value="1"/>
</dbReference>
<dbReference type="GO" id="GO:0008239">
    <property type="term" value="F:dipeptidyl-peptidase activity"/>
    <property type="evidence" value="ECO:0007669"/>
    <property type="project" value="InterPro"/>
</dbReference>
<comment type="caution">
    <text evidence="4">The sequence shown here is derived from an EMBL/GenBank/DDBJ whole genome shotgun (WGS) entry which is preliminary data.</text>
</comment>
<dbReference type="Gene3D" id="3.40.50.1820">
    <property type="entry name" value="alpha/beta hydrolase"/>
    <property type="match status" value="1"/>
</dbReference>
<dbReference type="RefSeq" id="WP_107956830.1">
    <property type="nucleotide sequence ID" value="NZ_QAOG01000001.1"/>
</dbReference>
<evidence type="ECO:0000256" key="2">
    <source>
        <dbReference type="SAM" id="SignalP"/>
    </source>
</evidence>
<dbReference type="InterPro" id="IPR029058">
    <property type="entry name" value="AB_hydrolase_fold"/>
</dbReference>
<dbReference type="Pfam" id="PF08530">
    <property type="entry name" value="PepX_C"/>
    <property type="match status" value="1"/>
</dbReference>
<sequence>MSRHALLLALAITAAVPGATVAQAGAGQAGAQAPQPAPFTYQEVMVPMRDGARLQTVVMRPRGVTGPLPILLQRTPYGVPDAPFASASRFGPLMKDGYIFVFQSMRGRFKSDGVFTLSTAVHPNDPKAVDEATDAYDTVDWLVKTLPENSGKVGMWGVSYPGFAAAVALAKPHPALKAVSPQAAWIDYWQSDDLHRNGALRLSYATDWVSSLQLDKTKNSDFAYPSDTYDYFLKQGSAEAIDRTVFKGRVPMFTALLDHPNHDAFYTGQRWTDSLGETTVPTLNVAGFWDQEDPWGSWQIYARQKRNDPNHLAQMVAGPWRHGGWQGVADHLGPIPIGTPSGTQFQEQIQAPFFAYWLHGKGPRPDFAARMFQSGSNAWKTYAAWPPAGAKPTNLYLHADGSLSFTAPAAGEGCRDYVSDPANPVPFRRRPMSATYASPDWSWWEADDQRFVDHRPDVLGYVSESLDADLTVTGALSATLQASTSGTDSDFVVKLIDVLPDDTAPFDGQTAQPGDYARTLNGYQLPIAMEVRRGRFLASDTAPQPLVPGKVVAWDVPLRDHDHVFKAGHRIMVQVQSSWFPMIDRNPQSFVANIARAKQGDYVKATQKVCAGSRVTLPVMR</sequence>
<dbReference type="SUPFAM" id="SSF49785">
    <property type="entry name" value="Galactose-binding domain-like"/>
    <property type="match status" value="1"/>
</dbReference>
<name>A0A2T5GTG6_9SPHN</name>
<dbReference type="InterPro" id="IPR000383">
    <property type="entry name" value="Xaa-Pro-like_dom"/>
</dbReference>
<evidence type="ECO:0000259" key="3">
    <source>
        <dbReference type="SMART" id="SM00939"/>
    </source>
</evidence>